<feature type="domain" description="VOC" evidence="1">
    <location>
        <begin position="4"/>
        <end position="129"/>
    </location>
</feature>
<evidence type="ECO:0000259" key="1">
    <source>
        <dbReference type="PROSITE" id="PS51819"/>
    </source>
</evidence>
<reference evidence="2 3" key="1">
    <citation type="journal article" date="2016" name="Nat. Commun.">
        <title>Thousands of microbial genomes shed light on interconnected biogeochemical processes in an aquifer system.</title>
        <authorList>
            <person name="Anantharaman K."/>
            <person name="Brown C.T."/>
            <person name="Hug L.A."/>
            <person name="Sharon I."/>
            <person name="Castelle C.J."/>
            <person name="Probst A.J."/>
            <person name="Thomas B.C."/>
            <person name="Singh A."/>
            <person name="Wilkins M.J."/>
            <person name="Karaoz U."/>
            <person name="Brodie E.L."/>
            <person name="Williams K.H."/>
            <person name="Hubbard S.S."/>
            <person name="Banfield J.F."/>
        </authorList>
    </citation>
    <scope>NUCLEOTIDE SEQUENCE [LARGE SCALE GENOMIC DNA]</scope>
</reference>
<dbReference type="InterPro" id="IPR029068">
    <property type="entry name" value="Glyas_Bleomycin-R_OHBP_Dase"/>
</dbReference>
<dbReference type="Proteomes" id="UP000176336">
    <property type="component" value="Unassembled WGS sequence"/>
</dbReference>
<organism evidence="2 3">
    <name type="scientific">Candidatus Daviesbacteria bacterium RIFCSPHIGHO2_01_FULL_41_23</name>
    <dbReference type="NCBI Taxonomy" id="1797764"/>
    <lineage>
        <taxon>Bacteria</taxon>
        <taxon>Candidatus Daviesiibacteriota</taxon>
    </lineage>
</organism>
<dbReference type="PROSITE" id="PS51819">
    <property type="entry name" value="VOC"/>
    <property type="match status" value="1"/>
</dbReference>
<protein>
    <recommendedName>
        <fullName evidence="1">VOC domain-containing protein</fullName>
    </recommendedName>
</protein>
<dbReference type="InterPro" id="IPR037523">
    <property type="entry name" value="VOC_core"/>
</dbReference>
<comment type="caution">
    <text evidence="2">The sequence shown here is derived from an EMBL/GenBank/DDBJ whole genome shotgun (WGS) entry which is preliminary data.</text>
</comment>
<dbReference type="EMBL" id="MFCR01000003">
    <property type="protein sequence ID" value="OGE19278.1"/>
    <property type="molecule type" value="Genomic_DNA"/>
</dbReference>
<evidence type="ECO:0000313" key="3">
    <source>
        <dbReference type="Proteomes" id="UP000176336"/>
    </source>
</evidence>
<gene>
    <name evidence="2" type="ORF">A2871_00290</name>
</gene>
<dbReference type="SUPFAM" id="SSF54593">
    <property type="entry name" value="Glyoxalase/Bleomycin resistance protein/Dihydroxybiphenyl dioxygenase"/>
    <property type="match status" value="1"/>
</dbReference>
<dbReference type="AlphaFoldDB" id="A0A1F5ISD5"/>
<sequence length="130" mass="15469">MAFSKYRILIYSENPDKLMHFYRDVLGFKLIDQLKLPEDYGYMFNIAGDYNIWVGKHSEVKEKAKENFRHLFNLYPEEGVQFWFDKIKDNPEVKIVAAPFLAPFSTPDKEVWFATFLDPEGNCWQFVGRK</sequence>
<proteinExistence type="predicted"/>
<dbReference type="Gene3D" id="3.10.180.10">
    <property type="entry name" value="2,3-Dihydroxybiphenyl 1,2-Dioxygenase, domain 1"/>
    <property type="match status" value="1"/>
</dbReference>
<dbReference type="Pfam" id="PF00903">
    <property type="entry name" value="Glyoxalase"/>
    <property type="match status" value="1"/>
</dbReference>
<evidence type="ECO:0000313" key="2">
    <source>
        <dbReference type="EMBL" id="OGE19278.1"/>
    </source>
</evidence>
<accession>A0A1F5ISD5</accession>
<dbReference type="InterPro" id="IPR004360">
    <property type="entry name" value="Glyas_Fos-R_dOase_dom"/>
</dbReference>
<dbReference type="CDD" id="cd06587">
    <property type="entry name" value="VOC"/>
    <property type="match status" value="1"/>
</dbReference>
<name>A0A1F5ISD5_9BACT</name>